<reference evidence="8" key="1">
    <citation type="submission" date="2022-06" db="EMBL/GenBank/DDBJ databases">
        <title>Aquibacillus sp. a new bacterium isolated from soil saline samples.</title>
        <authorList>
            <person name="Galisteo C."/>
            <person name="De La Haba R."/>
            <person name="Sanchez-Porro C."/>
            <person name="Ventosa A."/>
        </authorList>
    </citation>
    <scope>NUCLEOTIDE SEQUENCE</scope>
    <source>
        <strain evidence="8">3ASR75-11</strain>
    </source>
</reference>
<dbReference type="PANTHER" id="PTHR35007">
    <property type="entry name" value="INTEGRAL MEMBRANE PROTEIN-RELATED"/>
    <property type="match status" value="1"/>
</dbReference>
<dbReference type="Proteomes" id="UP001145050">
    <property type="component" value="Unassembled WGS sequence"/>
</dbReference>
<dbReference type="PANTHER" id="PTHR35007:SF2">
    <property type="entry name" value="PILUS ASSEMBLE PROTEIN"/>
    <property type="match status" value="1"/>
</dbReference>
<sequence>MVVLFYTLTVLLLVYGLVVTRKEKKKHIEKRLSTVFHQIDPNLETETAIDSVEKLSFSKRMMDPIWNMMKKKLQRKLSSEKKEKLENKLLQAGNPMGMTQVEFQIVKLALIIIFPFLFGLYGYILNQSAGIIFILLFLGILLAVYIPAFYLKQKTATRNKQALRELPDFLDLVTVSIEAGLGFDSALSKVVAKKNGVLATEFQRCLEEMRLGKTRREALSGVRDRLILDDIKSLIGSILQAEQLGIGMVQILRVQSNEVRQRRKQRAEEAAMKAPIKMLFPLVFFIFPCIFVVLLGPAVIRMMQTF</sequence>
<feature type="transmembrane region" description="Helical" evidence="6">
    <location>
        <begin position="105"/>
        <end position="124"/>
    </location>
</feature>
<dbReference type="RefSeq" id="WP_272437292.1">
    <property type="nucleotide sequence ID" value="NZ_JAMQKB010000015.1"/>
</dbReference>
<evidence type="ECO:0000256" key="6">
    <source>
        <dbReference type="SAM" id="Phobius"/>
    </source>
</evidence>
<comment type="caution">
    <text evidence="8">The sequence shown here is derived from an EMBL/GenBank/DDBJ whole genome shotgun (WGS) entry which is preliminary data.</text>
</comment>
<feature type="transmembrane region" description="Helical" evidence="6">
    <location>
        <begin position="279"/>
        <end position="300"/>
    </location>
</feature>
<comment type="subcellular location">
    <subcellularLocation>
        <location evidence="1">Cell membrane</location>
        <topology evidence="1">Multi-pass membrane protein</topology>
    </subcellularLocation>
</comment>
<feature type="transmembrane region" description="Helical" evidence="6">
    <location>
        <begin position="130"/>
        <end position="151"/>
    </location>
</feature>
<organism evidence="8 9">
    <name type="scientific">Terrihalobacillus insolitus</name>
    <dbReference type="NCBI Taxonomy" id="2950438"/>
    <lineage>
        <taxon>Bacteria</taxon>
        <taxon>Bacillati</taxon>
        <taxon>Bacillota</taxon>
        <taxon>Bacilli</taxon>
        <taxon>Bacillales</taxon>
        <taxon>Bacillaceae</taxon>
        <taxon>Terrihalobacillus</taxon>
    </lineage>
</organism>
<keyword evidence="3 6" id="KW-0812">Transmembrane</keyword>
<evidence type="ECO:0000256" key="3">
    <source>
        <dbReference type="ARBA" id="ARBA00022692"/>
    </source>
</evidence>
<dbReference type="InterPro" id="IPR018076">
    <property type="entry name" value="T2SS_GspF_dom"/>
</dbReference>
<evidence type="ECO:0000259" key="7">
    <source>
        <dbReference type="Pfam" id="PF00482"/>
    </source>
</evidence>
<evidence type="ECO:0000256" key="1">
    <source>
        <dbReference type="ARBA" id="ARBA00004651"/>
    </source>
</evidence>
<evidence type="ECO:0000256" key="2">
    <source>
        <dbReference type="ARBA" id="ARBA00022475"/>
    </source>
</evidence>
<keyword evidence="2" id="KW-1003">Cell membrane</keyword>
<keyword evidence="5 6" id="KW-0472">Membrane</keyword>
<protein>
    <submittedName>
        <fullName evidence="8">Type II secretion system F family protein</fullName>
    </submittedName>
</protein>
<dbReference type="EMBL" id="JAMQKB010000015">
    <property type="protein sequence ID" value="MDC3425482.1"/>
    <property type="molecule type" value="Genomic_DNA"/>
</dbReference>
<dbReference type="Pfam" id="PF00482">
    <property type="entry name" value="T2SSF"/>
    <property type="match status" value="1"/>
</dbReference>
<feature type="domain" description="Type II secretion system protein GspF" evidence="7">
    <location>
        <begin position="169"/>
        <end position="295"/>
    </location>
</feature>
<dbReference type="GO" id="GO:0005886">
    <property type="term" value="C:plasma membrane"/>
    <property type="evidence" value="ECO:0007669"/>
    <property type="project" value="UniProtKB-SubCell"/>
</dbReference>
<accession>A0A9X4AMJ0</accession>
<gene>
    <name evidence="8" type="ORF">NC797_13320</name>
</gene>
<dbReference type="AlphaFoldDB" id="A0A9X4AMJ0"/>
<keyword evidence="4 6" id="KW-1133">Transmembrane helix</keyword>
<evidence type="ECO:0000313" key="9">
    <source>
        <dbReference type="Proteomes" id="UP001145050"/>
    </source>
</evidence>
<proteinExistence type="predicted"/>
<keyword evidence="9" id="KW-1185">Reference proteome</keyword>
<feature type="transmembrane region" description="Helical" evidence="6">
    <location>
        <begin position="6"/>
        <end position="21"/>
    </location>
</feature>
<name>A0A9X4AMJ0_9BACI</name>
<evidence type="ECO:0000256" key="5">
    <source>
        <dbReference type="ARBA" id="ARBA00023136"/>
    </source>
</evidence>
<evidence type="ECO:0000313" key="8">
    <source>
        <dbReference type="EMBL" id="MDC3425482.1"/>
    </source>
</evidence>
<evidence type="ECO:0000256" key="4">
    <source>
        <dbReference type="ARBA" id="ARBA00022989"/>
    </source>
</evidence>